<gene>
    <name evidence="1" type="ORF">D9Q81_03135</name>
</gene>
<dbReference type="RefSeq" id="WP_125741210.1">
    <property type="nucleotide sequence ID" value="NZ_RCOR01000018.1"/>
</dbReference>
<dbReference type="PANTHER" id="PTHR35610:SF7">
    <property type="entry name" value="3-ISOPROPYLMALATE DEHYDRATASE"/>
    <property type="match status" value="1"/>
</dbReference>
<comment type="caution">
    <text evidence="1">The sequence shown here is derived from an EMBL/GenBank/DDBJ whole genome shotgun (WGS) entry which is preliminary data.</text>
</comment>
<dbReference type="Proteomes" id="UP000278149">
    <property type="component" value="Unassembled WGS sequence"/>
</dbReference>
<name>A0A429G738_9CREN</name>
<evidence type="ECO:0000313" key="2">
    <source>
        <dbReference type="Proteomes" id="UP000278149"/>
    </source>
</evidence>
<protein>
    <recommendedName>
        <fullName evidence="3">Proteasome assembly chaperone family protein</fullName>
    </recommendedName>
</protein>
<proteinExistence type="predicted"/>
<reference evidence="1 2" key="1">
    <citation type="submission" date="2018-10" db="EMBL/GenBank/DDBJ databases">
        <title>Co-occurring genomic capacity for anaerobic methane metabolism and dissimilatory sulfite reduction discovered in the Korarchaeota.</title>
        <authorList>
            <person name="Mckay L.J."/>
            <person name="Dlakic M."/>
            <person name="Fields M.W."/>
            <person name="Delmont T.O."/>
            <person name="Eren A.M."/>
            <person name="Jay Z.J."/>
            <person name="Klingelsmith K.B."/>
            <person name="Rusch D.B."/>
            <person name="Inskeep W.P."/>
        </authorList>
    </citation>
    <scope>NUCLEOTIDE SEQUENCE [LARGE SCALE GENOMIC DNA]</scope>
    <source>
        <strain evidence="1 2">WS</strain>
    </source>
</reference>
<organism evidence="1 2">
    <name type="scientific">Candidatus Korarchaeum cryptofilum</name>
    <dbReference type="NCBI Taxonomy" id="498846"/>
    <lineage>
        <taxon>Archaea</taxon>
        <taxon>Thermoproteota</taxon>
        <taxon>Candidatus Korarchaeia</taxon>
        <taxon>Candidatus Korarchaeales</taxon>
        <taxon>Candidatus Korarchaeaceae</taxon>
        <taxon>Candidatus Korarchaeum</taxon>
    </lineage>
</organism>
<dbReference type="Pfam" id="PF09754">
    <property type="entry name" value="PAC2"/>
    <property type="match status" value="1"/>
</dbReference>
<dbReference type="PANTHER" id="PTHR35610">
    <property type="entry name" value="3-ISOPROPYLMALATE DEHYDRATASE-RELATED"/>
    <property type="match status" value="1"/>
</dbReference>
<dbReference type="EMBL" id="RCOR01000018">
    <property type="protein sequence ID" value="RSN69610.1"/>
    <property type="molecule type" value="Genomic_DNA"/>
</dbReference>
<accession>A0A429G738</accession>
<dbReference type="AlphaFoldDB" id="A0A429G738"/>
<dbReference type="InterPro" id="IPR019151">
    <property type="entry name" value="Proteasome_assmbl_chaperone_2"/>
</dbReference>
<dbReference type="InterPro" id="IPR038389">
    <property type="entry name" value="PSMG2_sf"/>
</dbReference>
<dbReference type="SUPFAM" id="SSF159659">
    <property type="entry name" value="Cgl1923-like"/>
    <property type="match status" value="1"/>
</dbReference>
<evidence type="ECO:0008006" key="3">
    <source>
        <dbReference type="Google" id="ProtNLM"/>
    </source>
</evidence>
<evidence type="ECO:0000313" key="1">
    <source>
        <dbReference type="EMBL" id="RSN69610.1"/>
    </source>
</evidence>
<sequence>MGWMKIIELSKPLGAEIAIIGFPGVANVGEQVITYLVREKNAIPIARIYSEYLVFPNNMVGISVTEDGKFLLPSVSIFQLRDPPLLLVTSDVQPLAWGAMEIANEIMRILSGLGVRRVIVITGFVEESAAGKVIAFGTDNELLDAFLRANAVKEDLIKVVVGLAGSVLGMAKIRGIKSLVLSGVSPDYSPDPRAAKSVLLSLDAVFSLGLDFESLDRQIEEIDKIKSEILKEIERRLREEQGFQGEEIGSAEYVG</sequence>
<dbReference type="Gene3D" id="3.40.50.10900">
    <property type="entry name" value="PAC-like subunit"/>
    <property type="match status" value="1"/>
</dbReference>